<organism evidence="5 6">
    <name type="scientific">Cyberlindnera fabianii</name>
    <name type="common">Yeast</name>
    <name type="synonym">Hansenula fabianii</name>
    <dbReference type="NCBI Taxonomy" id="36022"/>
    <lineage>
        <taxon>Eukaryota</taxon>
        <taxon>Fungi</taxon>
        <taxon>Dikarya</taxon>
        <taxon>Ascomycota</taxon>
        <taxon>Saccharomycotina</taxon>
        <taxon>Saccharomycetes</taxon>
        <taxon>Phaffomycetales</taxon>
        <taxon>Phaffomycetaceae</taxon>
        <taxon>Cyberlindnera</taxon>
    </lineage>
</organism>
<dbReference type="InterPro" id="IPR011989">
    <property type="entry name" value="ARM-like"/>
</dbReference>
<dbReference type="InterPro" id="IPR032460">
    <property type="entry name" value="Symplekin/Pta1_N"/>
</dbReference>
<dbReference type="OMA" id="AREMCLN"/>
<comment type="caution">
    <text evidence="5">The sequence shown here is derived from an EMBL/GenBank/DDBJ whole genome shotgun (WGS) entry which is preliminary data.</text>
</comment>
<sequence length="718" mass="80784">MSAEQVIAGLQQARQMAFSQPETLSQVAQAVCTMGDTTTFLQVQQWCSQFFCDVLSPEAKEFSFSNRQDICKTVLPSLITLSKVQDVTVYKNVVLAATSMYDMVFDLVAKISDDHLWSQMTSLKHSIITQWNTPYPLTPNGNDTDKFRSIGARVAATKFIARVITIQTSPPTVADPRRRGSPTDSDGISVSKLNDSHAVLRKSHLEAEGNGLFDVLVNFFDKEEFLVSETFVAVLENLVYIIQKRRHLASRVFAAIAAIDLDSKYQHASHSTLRYKLGRRFMERAIKNALNYCIRAGIITAQIPQHSTFTKMVSQIDSKMVEQKRKGIMTNLPGDKFRKKMKVDPTNPFARDVLTVDDKSMTSVYQLIDDNDPLINFDVTQIPAPTLANICIAAISRTDTTKLITALSIVSARYTDLTAKAGGAPGSVPPQVKAEVKEEQILENDDADNAAILQSEAVAEEAGADINLDSTFVLPAPEKLNEEQKKKHLNLIIQNFFKLANLPADDKSISSFNLHTENANASAKITQVAINDWEKTSWVVLLTRLATRGMHTSESDNSMADQIREAIFQYVLENWHERIEILIEWLNEEWYSEFTINAKKKDKNETTPVETPLYVQWAARVFDTMIPFLEAGDRKLFIRLISDLPYLNADLVSRIRSLCIDPQRSTLGFQSLQFLIMFRPPVKQACVDILHDLYKNNEDLKETAEPLLKKYAPDLISE</sequence>
<dbReference type="Pfam" id="PF11935">
    <property type="entry name" value="SYMPK_PTA1_N"/>
    <property type="match status" value="1"/>
</dbReference>
<dbReference type="VEuPathDB" id="FungiDB:BON22_3432"/>
<dbReference type="AlphaFoldDB" id="A0A1V2L4F9"/>
<comment type="subcellular location">
    <subcellularLocation>
        <location evidence="1">Nucleus</location>
    </subcellularLocation>
</comment>
<dbReference type="EMBL" id="MPUK01000006">
    <property type="protein sequence ID" value="ONH66798.1"/>
    <property type="molecule type" value="Genomic_DNA"/>
</dbReference>
<accession>A0A1V2L4F9</accession>
<feature type="domain" description="Symplekin/Pta1 N-terminal" evidence="4">
    <location>
        <begin position="86"/>
        <end position="324"/>
    </location>
</feature>
<keyword evidence="2" id="KW-0507">mRNA processing</keyword>
<keyword evidence="6" id="KW-1185">Reference proteome</keyword>
<evidence type="ECO:0000313" key="5">
    <source>
        <dbReference type="EMBL" id="ONH66798.1"/>
    </source>
</evidence>
<dbReference type="STRING" id="36022.A0A1V2L4F9"/>
<dbReference type="GO" id="GO:0005847">
    <property type="term" value="C:mRNA cleavage and polyadenylation specificity factor complex"/>
    <property type="evidence" value="ECO:0007669"/>
    <property type="project" value="TreeGrafter"/>
</dbReference>
<proteinExistence type="predicted"/>
<name>A0A1V2L4F9_CYBFA</name>
<evidence type="ECO:0000256" key="3">
    <source>
        <dbReference type="ARBA" id="ARBA00023242"/>
    </source>
</evidence>
<dbReference type="GO" id="GO:0006397">
    <property type="term" value="P:mRNA processing"/>
    <property type="evidence" value="ECO:0007669"/>
    <property type="project" value="UniProtKB-KW"/>
</dbReference>
<dbReference type="PANTHER" id="PTHR15245">
    <property type="entry name" value="SYMPLEKIN-RELATED"/>
    <property type="match status" value="1"/>
</dbReference>
<dbReference type="InterPro" id="IPR021850">
    <property type="entry name" value="Symplekin/Pta1"/>
</dbReference>
<keyword evidence="3" id="KW-0539">Nucleus</keyword>
<dbReference type="Proteomes" id="UP000189513">
    <property type="component" value="Unassembled WGS sequence"/>
</dbReference>
<dbReference type="PANTHER" id="PTHR15245:SF20">
    <property type="entry name" value="SYMPLEKIN"/>
    <property type="match status" value="1"/>
</dbReference>
<dbReference type="Gene3D" id="1.25.10.10">
    <property type="entry name" value="Leucine-rich Repeat Variant"/>
    <property type="match status" value="1"/>
</dbReference>
<evidence type="ECO:0000256" key="2">
    <source>
        <dbReference type="ARBA" id="ARBA00022664"/>
    </source>
</evidence>
<gene>
    <name evidence="5" type="ORF">BON22_3432</name>
</gene>
<evidence type="ECO:0000259" key="4">
    <source>
        <dbReference type="Pfam" id="PF11935"/>
    </source>
</evidence>
<protein>
    <submittedName>
        <fullName evidence="5">mRNA cleavage and polyadenylation specificity factor complex subunit pta1</fullName>
    </submittedName>
</protein>
<evidence type="ECO:0000313" key="6">
    <source>
        <dbReference type="Proteomes" id="UP000189513"/>
    </source>
</evidence>
<evidence type="ECO:0000256" key="1">
    <source>
        <dbReference type="ARBA" id="ARBA00004123"/>
    </source>
</evidence>
<reference evidence="6" key="1">
    <citation type="journal article" date="2017" name="Genome Announc.">
        <title>Genome sequences of Cyberlindnera fabianii 65, Pichia kudriavzevii 129, and Saccharomyces cerevisiae 131 isolated from fermented masau fruits in Zimbabwe.</title>
        <authorList>
            <person name="van Rijswijck I.M.H."/>
            <person name="Derks M.F.L."/>
            <person name="Abee T."/>
            <person name="de Ridder D."/>
            <person name="Smid E.J."/>
        </authorList>
    </citation>
    <scope>NUCLEOTIDE SEQUENCE [LARGE SCALE GENOMIC DNA]</scope>
    <source>
        <strain evidence="6">65</strain>
    </source>
</reference>